<reference evidence="1" key="2">
    <citation type="submission" date="2020-11" db="EMBL/GenBank/DDBJ databases">
        <authorList>
            <person name="McCartney M.A."/>
            <person name="Auch B."/>
            <person name="Kono T."/>
            <person name="Mallez S."/>
            <person name="Becker A."/>
            <person name="Gohl D.M."/>
            <person name="Silverstein K.A.T."/>
            <person name="Koren S."/>
            <person name="Bechman K.B."/>
            <person name="Herman A."/>
            <person name="Abrahante J.E."/>
            <person name="Garbe J."/>
        </authorList>
    </citation>
    <scope>NUCLEOTIDE SEQUENCE</scope>
    <source>
        <strain evidence="1">Duluth1</strain>
        <tissue evidence="1">Whole animal</tissue>
    </source>
</reference>
<dbReference type="Proteomes" id="UP000828390">
    <property type="component" value="Unassembled WGS sequence"/>
</dbReference>
<dbReference type="EMBL" id="JAIWYP010000008">
    <property type="protein sequence ID" value="KAH3787549.1"/>
    <property type="molecule type" value="Genomic_DNA"/>
</dbReference>
<dbReference type="AlphaFoldDB" id="A0A9D4IWM9"/>
<evidence type="ECO:0000313" key="2">
    <source>
        <dbReference type="Proteomes" id="UP000828390"/>
    </source>
</evidence>
<protein>
    <submittedName>
        <fullName evidence="1">Uncharacterized protein</fullName>
    </submittedName>
</protein>
<evidence type="ECO:0000313" key="1">
    <source>
        <dbReference type="EMBL" id="KAH3787549.1"/>
    </source>
</evidence>
<reference evidence="1" key="1">
    <citation type="journal article" date="2019" name="bioRxiv">
        <title>The Genome of the Zebra Mussel, Dreissena polymorpha: A Resource for Invasive Species Research.</title>
        <authorList>
            <person name="McCartney M.A."/>
            <person name="Auch B."/>
            <person name="Kono T."/>
            <person name="Mallez S."/>
            <person name="Zhang Y."/>
            <person name="Obille A."/>
            <person name="Becker A."/>
            <person name="Abrahante J.E."/>
            <person name="Garbe J."/>
            <person name="Badalamenti J.P."/>
            <person name="Herman A."/>
            <person name="Mangelson H."/>
            <person name="Liachko I."/>
            <person name="Sullivan S."/>
            <person name="Sone E.D."/>
            <person name="Koren S."/>
            <person name="Silverstein K.A.T."/>
            <person name="Beckman K.B."/>
            <person name="Gohl D.M."/>
        </authorList>
    </citation>
    <scope>NUCLEOTIDE SEQUENCE</scope>
    <source>
        <strain evidence="1">Duluth1</strain>
        <tissue evidence="1">Whole animal</tissue>
    </source>
</reference>
<organism evidence="1 2">
    <name type="scientific">Dreissena polymorpha</name>
    <name type="common">Zebra mussel</name>
    <name type="synonym">Mytilus polymorpha</name>
    <dbReference type="NCBI Taxonomy" id="45954"/>
    <lineage>
        <taxon>Eukaryota</taxon>
        <taxon>Metazoa</taxon>
        <taxon>Spiralia</taxon>
        <taxon>Lophotrochozoa</taxon>
        <taxon>Mollusca</taxon>
        <taxon>Bivalvia</taxon>
        <taxon>Autobranchia</taxon>
        <taxon>Heteroconchia</taxon>
        <taxon>Euheterodonta</taxon>
        <taxon>Imparidentia</taxon>
        <taxon>Neoheterodontei</taxon>
        <taxon>Myida</taxon>
        <taxon>Dreissenoidea</taxon>
        <taxon>Dreissenidae</taxon>
        <taxon>Dreissena</taxon>
    </lineage>
</organism>
<sequence>MLLAVNINDVVCVTDWLVGFVFRSGLVQLFYRFKVGFTMRVFVQDNEVSRRRCWARATAIVQTLVR</sequence>
<comment type="caution">
    <text evidence="1">The sequence shown here is derived from an EMBL/GenBank/DDBJ whole genome shotgun (WGS) entry which is preliminary data.</text>
</comment>
<proteinExistence type="predicted"/>
<gene>
    <name evidence="1" type="ORF">DPMN_165675</name>
</gene>
<accession>A0A9D4IWM9</accession>
<keyword evidence="2" id="KW-1185">Reference proteome</keyword>
<name>A0A9D4IWM9_DREPO</name>